<dbReference type="InterPro" id="IPR017850">
    <property type="entry name" value="Alkaline_phosphatase_core_sf"/>
</dbReference>
<gene>
    <name evidence="16" type="ORF">ALT_0155</name>
</gene>
<feature type="transmembrane region" description="Helical" evidence="12">
    <location>
        <begin position="509"/>
        <end position="532"/>
    </location>
</feature>
<dbReference type="Pfam" id="PF12411">
    <property type="entry name" value="Choline_sulf_C"/>
    <property type="match status" value="1"/>
</dbReference>
<evidence type="ECO:0000256" key="7">
    <source>
        <dbReference type="ARBA" id="ARBA00022801"/>
    </source>
</evidence>
<evidence type="ECO:0000256" key="13">
    <source>
        <dbReference type="SAM" id="SignalP"/>
    </source>
</evidence>
<dbReference type="EMBL" id="BCLY01000001">
    <property type="protein sequence ID" value="GAQ02834.1"/>
    <property type="molecule type" value="Genomic_DNA"/>
</dbReference>
<feature type="chain" id="PRO_5042879301" evidence="13">
    <location>
        <begin position="25"/>
        <end position="1300"/>
    </location>
</feature>
<accession>A0AAN4T6M1</accession>
<feature type="region of interest" description="Disordered" evidence="11">
    <location>
        <begin position="353"/>
        <end position="377"/>
    </location>
</feature>
<dbReference type="GO" id="GO:0016787">
    <property type="term" value="F:hydrolase activity"/>
    <property type="evidence" value="ECO:0007669"/>
    <property type="project" value="UniProtKB-KW"/>
</dbReference>
<feature type="region of interest" description="Disordered" evidence="11">
    <location>
        <begin position="1158"/>
        <end position="1195"/>
    </location>
</feature>
<evidence type="ECO:0000313" key="17">
    <source>
        <dbReference type="Proteomes" id="UP000051487"/>
    </source>
</evidence>
<evidence type="ECO:0000259" key="14">
    <source>
        <dbReference type="Pfam" id="PF00884"/>
    </source>
</evidence>
<name>A0AAN4T6M1_ASPLE</name>
<dbReference type="PROSITE" id="PS00523">
    <property type="entry name" value="SULFATASE_1"/>
    <property type="match status" value="1"/>
</dbReference>
<evidence type="ECO:0000256" key="10">
    <source>
        <dbReference type="ARBA" id="ARBA00023136"/>
    </source>
</evidence>
<dbReference type="Proteomes" id="UP000051487">
    <property type="component" value="Unassembled WGS sequence"/>
</dbReference>
<feature type="transmembrane region" description="Helical" evidence="12">
    <location>
        <begin position="437"/>
        <end position="457"/>
    </location>
</feature>
<comment type="similarity">
    <text evidence="4">Belongs to the sulfatase family.</text>
</comment>
<evidence type="ECO:0000256" key="8">
    <source>
        <dbReference type="ARBA" id="ARBA00022989"/>
    </source>
</evidence>
<evidence type="ECO:0000256" key="9">
    <source>
        <dbReference type="ARBA" id="ARBA00023034"/>
    </source>
</evidence>
<dbReference type="InterPro" id="IPR017785">
    <property type="entry name" value="Choline-sulfatase"/>
</dbReference>
<evidence type="ECO:0000256" key="2">
    <source>
        <dbReference type="ARBA" id="ARBA00004555"/>
    </source>
</evidence>
<evidence type="ECO:0000256" key="5">
    <source>
        <dbReference type="ARBA" id="ARBA00022692"/>
    </source>
</evidence>
<evidence type="ECO:0000313" key="16">
    <source>
        <dbReference type="EMBL" id="GAQ02834.1"/>
    </source>
</evidence>
<dbReference type="FunFam" id="3.40.720.10:FF:000032">
    <property type="entry name" value="Choline sulfatase"/>
    <property type="match status" value="1"/>
</dbReference>
<evidence type="ECO:0000256" key="11">
    <source>
        <dbReference type="SAM" id="MobiDB-lite"/>
    </source>
</evidence>
<feature type="transmembrane region" description="Helical" evidence="12">
    <location>
        <begin position="630"/>
        <end position="654"/>
    </location>
</feature>
<sequence>MKLRSVFCPRQWTIWLLFVSHACAFYIPGYSVTRYNDDEPIPLLVNKIFSDHTQLQYAYFDLPFVCPPSGQSHGGSPFGSGKSVSLNLGEILRGDRIMTSDFELHMGRNVECQKLCTVEVGRKDVKWGRQLIREGYVAEWIADNLPGATSFVTVDRSRKYYATGFKIGDLDFSPGTGKPRFFINNHFNIVIRWRSAPEGGKVVVGFEIYPKSIKASDYEEDGCPRQVHGKHEGLELYIPPNLSRLKEMYPESSYLPKEDDEIDDGAKLKIPYSYSVYFKEEPGIEWSNRWDLYFSNQGESSMTHWLAVLNSLIISGVLGVAVYVIWGRTVQGDIKGRGDGAMEDGKIKLRSKSTEKKGESLLDQGMDVERDADGSSDDEALEDVSGWKLLHGDVFRVPEYSGLLAPLVGSGMQLFFMVSGLLILSCLGVLNPSFRGGFVSVGMGLFVFAGLFSGYFSGRLYKTFGGVHWRKNTLITALFFPGLIFCLIFILNLFVWAQASSTAIPFGTLVGMLALWLLIQVPLVYLGSWYGFVRARPWEHPTKTNSIARQIPPQPWYLHSISGAALTGLPPFAVLFIELLFVFKNLWQDKSGYYYVFGFLSAVSTIVIITVSEVTIIATHSQLCAENYHWWWQSFLTGGSSAFWVFAYCVWYYFFHLHITGFVSSLLFFSYSFLACAVYGLLTGTVGFLTAYAFIRRIYSDCDDDDDNDTTMAAKKPNILYIMADQMAAPLLAFHDKNSPIKTPNLDRLAREGVVFDSAYCNSPLCAPSRFVMVTGQLPSKIGAYDNASDLPADIPTYAHYLRREGYHTALAGKMHFCGPDQLHGYEQRLTSDIYPGDYGWSVNWDEPDIRPDWYHNMSSVMEAGPVVRTNQLDYDEEVIYKSTQYLYDHVRHRTDQPFCLTVSMTHPHDPYAMTKEFWDMYEDVDIPLPKTPAIPQDQQDPHSQRVLKCIDLWGKEIPEERIKAARRAYYAACTYVDTNVGKLLKVLENCGLRDDTIVVFTGDHGDMLGERGLWYKMVWYENSARVPMIVHAPNRFAPKRVSENVSTMDLLPTFAAMGGAPLVKELPLDGVSLMPYLTGEEGVKTDTVLGEYMAEGTQSPTVMIRRGRWKFVYSLIDPPMLYDLENDPEERVNLVAGLAEPSQSFAVKSVVPDQVKSTALPTPADTPSGTPRVSPVPQRANSSFPFPTPPRTPSPAKFPAGLPATTDPATLLAHFTEEVHARWDLKAIREDVLRSQRRRRLVYSALIQGTPTVWDYEPRIDPSTQYVRNQGKGALDDVEFISRWPRVLQQAANAMGARV</sequence>
<feature type="transmembrane region" description="Helical" evidence="12">
    <location>
        <begin position="477"/>
        <end position="497"/>
    </location>
</feature>
<keyword evidence="9" id="KW-0333">Golgi apparatus</keyword>
<evidence type="ECO:0000256" key="4">
    <source>
        <dbReference type="ARBA" id="ARBA00008779"/>
    </source>
</evidence>
<evidence type="ECO:0000256" key="12">
    <source>
        <dbReference type="SAM" id="Phobius"/>
    </source>
</evidence>
<dbReference type="GO" id="GO:0016020">
    <property type="term" value="C:membrane"/>
    <property type="evidence" value="ECO:0007669"/>
    <property type="project" value="UniProtKB-SubCell"/>
</dbReference>
<dbReference type="Pfam" id="PF00884">
    <property type="entry name" value="Sulfatase"/>
    <property type="match status" value="1"/>
</dbReference>
<dbReference type="InterPro" id="IPR000917">
    <property type="entry name" value="Sulfatase_N"/>
</dbReference>
<feature type="transmembrane region" description="Helical" evidence="12">
    <location>
        <begin position="593"/>
        <end position="618"/>
    </location>
</feature>
<feature type="domain" description="Choline sulfatase enzyme C-terminal" evidence="15">
    <location>
        <begin position="1231"/>
        <end position="1285"/>
    </location>
</feature>
<feature type="transmembrane region" description="Helical" evidence="12">
    <location>
        <begin position="556"/>
        <end position="581"/>
    </location>
</feature>
<dbReference type="PANTHER" id="PTHR10766">
    <property type="entry name" value="TRANSMEMBRANE 9 SUPERFAMILY PROTEIN"/>
    <property type="match status" value="1"/>
</dbReference>
<keyword evidence="7" id="KW-0378">Hydrolase</keyword>
<dbReference type="Gene3D" id="3.40.720.10">
    <property type="entry name" value="Alkaline Phosphatase, subunit A"/>
    <property type="match status" value="1"/>
</dbReference>
<comment type="subcellular location">
    <subcellularLocation>
        <location evidence="2">Golgi apparatus</location>
    </subcellularLocation>
    <subcellularLocation>
        <location evidence="1">Membrane</location>
        <topology evidence="1">Multi-pass membrane protein</topology>
    </subcellularLocation>
</comment>
<evidence type="ECO:0000256" key="3">
    <source>
        <dbReference type="ARBA" id="ARBA00005227"/>
    </source>
</evidence>
<dbReference type="NCBIfam" id="TIGR03417">
    <property type="entry name" value="chol_sulfatase"/>
    <property type="match status" value="1"/>
</dbReference>
<protein>
    <submittedName>
        <fullName evidence="16">Choline-sulfatase</fullName>
    </submittedName>
</protein>
<proteinExistence type="inferred from homology"/>
<dbReference type="PROSITE" id="PS00149">
    <property type="entry name" value="SULFATASE_2"/>
    <property type="match status" value="1"/>
</dbReference>
<comment type="similarity">
    <text evidence="3">Belongs to the nonaspanin (TM9SF) (TC 9.A.2) family.</text>
</comment>
<dbReference type="InterPro" id="IPR024607">
    <property type="entry name" value="Sulfatase_CS"/>
</dbReference>
<organism evidence="16 17">
    <name type="scientific">Aspergillus lentulus</name>
    <dbReference type="NCBI Taxonomy" id="293939"/>
    <lineage>
        <taxon>Eukaryota</taxon>
        <taxon>Fungi</taxon>
        <taxon>Dikarya</taxon>
        <taxon>Ascomycota</taxon>
        <taxon>Pezizomycotina</taxon>
        <taxon>Eurotiomycetes</taxon>
        <taxon>Eurotiomycetidae</taxon>
        <taxon>Eurotiales</taxon>
        <taxon>Aspergillaceae</taxon>
        <taxon>Aspergillus</taxon>
        <taxon>Aspergillus subgen. Fumigati</taxon>
    </lineage>
</organism>
<feature type="transmembrane region" description="Helical" evidence="12">
    <location>
        <begin position="666"/>
        <end position="695"/>
    </location>
</feature>
<reference evidence="16 17" key="1">
    <citation type="submission" date="2015-11" db="EMBL/GenBank/DDBJ databases">
        <title>Aspergillus lentulus strain IFM 54703T.</title>
        <authorList>
            <person name="Kusuya Y."/>
            <person name="Sakai K."/>
            <person name="Kamei K."/>
            <person name="Takahashi H."/>
            <person name="Yaguchi T."/>
        </authorList>
    </citation>
    <scope>NUCLEOTIDE SEQUENCE [LARGE SCALE GENOMIC DNA]</scope>
    <source>
        <strain evidence="16 17">IFM 54703</strain>
    </source>
</reference>
<dbReference type="CDD" id="cd16032">
    <property type="entry name" value="choline-sulfatase"/>
    <property type="match status" value="1"/>
</dbReference>
<keyword evidence="6 13" id="KW-0732">Signal</keyword>
<keyword evidence="10 12" id="KW-0472">Membrane</keyword>
<feature type="transmembrane region" description="Helical" evidence="12">
    <location>
        <begin position="305"/>
        <end position="326"/>
    </location>
</feature>
<evidence type="ECO:0000256" key="6">
    <source>
        <dbReference type="ARBA" id="ARBA00022729"/>
    </source>
</evidence>
<feature type="signal peptide" evidence="13">
    <location>
        <begin position="1"/>
        <end position="24"/>
    </location>
</feature>
<feature type="compositionally biased region" description="Polar residues" evidence="11">
    <location>
        <begin position="1158"/>
        <end position="1172"/>
    </location>
</feature>
<keyword evidence="8 12" id="KW-1133">Transmembrane helix</keyword>
<dbReference type="InterPro" id="IPR004240">
    <property type="entry name" value="EMP70"/>
</dbReference>
<dbReference type="GO" id="GO:0005794">
    <property type="term" value="C:Golgi apparatus"/>
    <property type="evidence" value="ECO:0007669"/>
    <property type="project" value="UniProtKB-SubCell"/>
</dbReference>
<dbReference type="PANTHER" id="PTHR10766:SF55">
    <property type="entry name" value="TRANSMEMBRANE 9 SUPERFAMILY MEMBER 4"/>
    <property type="match status" value="1"/>
</dbReference>
<evidence type="ECO:0000256" key="1">
    <source>
        <dbReference type="ARBA" id="ARBA00004141"/>
    </source>
</evidence>
<comment type="caution">
    <text evidence="16">The sequence shown here is derived from an EMBL/GenBank/DDBJ whole genome shotgun (WGS) entry which is preliminary data.</text>
</comment>
<dbReference type="Pfam" id="PF02990">
    <property type="entry name" value="EMP70"/>
    <property type="match status" value="1"/>
</dbReference>
<feature type="domain" description="Sulfatase N-terminal" evidence="14">
    <location>
        <begin position="717"/>
        <end position="1058"/>
    </location>
</feature>
<dbReference type="InterPro" id="IPR025863">
    <property type="entry name" value="Choline_sulf_C_dom"/>
</dbReference>
<dbReference type="SUPFAM" id="SSF53649">
    <property type="entry name" value="Alkaline phosphatase-like"/>
    <property type="match status" value="1"/>
</dbReference>
<keyword evidence="5 12" id="KW-0812">Transmembrane</keyword>
<evidence type="ECO:0000259" key="15">
    <source>
        <dbReference type="Pfam" id="PF12411"/>
    </source>
</evidence>
<dbReference type="GO" id="GO:0072657">
    <property type="term" value="P:protein localization to membrane"/>
    <property type="evidence" value="ECO:0007669"/>
    <property type="project" value="TreeGrafter"/>
</dbReference>
<feature type="transmembrane region" description="Helical" evidence="12">
    <location>
        <begin position="403"/>
        <end position="430"/>
    </location>
</feature>